<feature type="non-terminal residue" evidence="3">
    <location>
        <position position="1"/>
    </location>
</feature>
<sequence length="356" mass="37136">SFGGGSGGYDASSAQSSQTVVQKYATDAQGLFQDPNPQIIRRPAAGGVQTYTQNIKVRFLQPPPIPPPGPLIIKEVRPPQPPAPPPLRIRQQAPAPRPLPPLILRERPPQPPSSVASQTVIRRLAALPVPPRSVIIERLPPLPPRPRDIIIERWIPYGAQGKRRTIVQRAAAAQQYAAPRNVIIQYEPVQVRVVRQFQRFGVTQANPQSYLQQYGAQLLDASTLVQQARSAGVVEDISAPAGSAGGAGGAIGFGAASYGQDAGGANSSSSFESSSFGGAAGGASSWESSSFSSGGGSAGFGGSGFESASSSFESSGFGGASGGGSDVASAAFHSIDSNRDGFIDRNEFNRFFQQGL</sequence>
<gene>
    <name evidence="3" type="ORF">OVN521_LOCUS37927</name>
</gene>
<dbReference type="InterPro" id="IPR002048">
    <property type="entry name" value="EF_hand_dom"/>
</dbReference>
<proteinExistence type="predicted"/>
<evidence type="ECO:0000313" key="4">
    <source>
        <dbReference type="Proteomes" id="UP000663866"/>
    </source>
</evidence>
<dbReference type="Proteomes" id="UP000663866">
    <property type="component" value="Unassembled WGS sequence"/>
</dbReference>
<protein>
    <recommendedName>
        <fullName evidence="2">EF-hand domain-containing protein</fullName>
    </recommendedName>
</protein>
<comment type="caution">
    <text evidence="3">The sequence shown here is derived from an EMBL/GenBank/DDBJ whole genome shotgun (WGS) entry which is preliminary data.</text>
</comment>
<feature type="region of interest" description="Disordered" evidence="1">
    <location>
        <begin position="59"/>
        <end position="115"/>
    </location>
</feature>
<organism evidence="3 4">
    <name type="scientific">Rotaria magnacalcarata</name>
    <dbReference type="NCBI Taxonomy" id="392030"/>
    <lineage>
        <taxon>Eukaryota</taxon>
        <taxon>Metazoa</taxon>
        <taxon>Spiralia</taxon>
        <taxon>Gnathifera</taxon>
        <taxon>Rotifera</taxon>
        <taxon>Eurotatoria</taxon>
        <taxon>Bdelloidea</taxon>
        <taxon>Philodinida</taxon>
        <taxon>Philodinidae</taxon>
        <taxon>Rotaria</taxon>
    </lineage>
</organism>
<name>A0A820SCS1_9BILA</name>
<accession>A0A820SCS1</accession>
<feature type="region of interest" description="Disordered" evidence="1">
    <location>
        <begin position="1"/>
        <end position="20"/>
    </location>
</feature>
<feature type="compositionally biased region" description="Pro residues" evidence="1">
    <location>
        <begin position="78"/>
        <end position="87"/>
    </location>
</feature>
<dbReference type="InterPro" id="IPR018247">
    <property type="entry name" value="EF_Hand_1_Ca_BS"/>
</dbReference>
<evidence type="ECO:0000256" key="1">
    <source>
        <dbReference type="SAM" id="MobiDB-lite"/>
    </source>
</evidence>
<feature type="domain" description="EF-hand" evidence="2">
    <location>
        <begin position="323"/>
        <end position="356"/>
    </location>
</feature>
<dbReference type="EMBL" id="CAJOBG010046410">
    <property type="protein sequence ID" value="CAF4451924.1"/>
    <property type="molecule type" value="Genomic_DNA"/>
</dbReference>
<evidence type="ECO:0000259" key="2">
    <source>
        <dbReference type="PROSITE" id="PS50222"/>
    </source>
</evidence>
<reference evidence="3" key="1">
    <citation type="submission" date="2021-02" db="EMBL/GenBank/DDBJ databases">
        <authorList>
            <person name="Nowell W R."/>
        </authorList>
    </citation>
    <scope>NUCLEOTIDE SEQUENCE</scope>
</reference>
<feature type="compositionally biased region" description="Pro residues" evidence="1">
    <location>
        <begin position="61"/>
        <end position="70"/>
    </location>
</feature>
<dbReference type="AlphaFoldDB" id="A0A820SCS1"/>
<dbReference type="GO" id="GO:0005509">
    <property type="term" value="F:calcium ion binding"/>
    <property type="evidence" value="ECO:0007669"/>
    <property type="project" value="InterPro"/>
</dbReference>
<keyword evidence="4" id="KW-1185">Reference proteome</keyword>
<evidence type="ECO:0000313" key="3">
    <source>
        <dbReference type="EMBL" id="CAF4451924.1"/>
    </source>
</evidence>
<feature type="compositionally biased region" description="Low complexity" evidence="1">
    <location>
        <begin position="9"/>
        <end position="18"/>
    </location>
</feature>
<dbReference type="PROSITE" id="PS50222">
    <property type="entry name" value="EF_HAND_2"/>
    <property type="match status" value="1"/>
</dbReference>
<dbReference type="PROSITE" id="PS00018">
    <property type="entry name" value="EF_HAND_1"/>
    <property type="match status" value="1"/>
</dbReference>